<gene>
    <name evidence="1" type="ORF">F0P96_09220</name>
</gene>
<reference evidence="1 2" key="1">
    <citation type="submission" date="2019-09" db="EMBL/GenBank/DDBJ databases">
        <title>Genome sequence of Hymenobacter sp. M3.</title>
        <authorList>
            <person name="Srinivasan S."/>
        </authorList>
    </citation>
    <scope>NUCLEOTIDE SEQUENCE [LARGE SCALE GENOMIC DNA]</scope>
    <source>
        <strain evidence="1 2">M3</strain>
    </source>
</reference>
<dbReference type="EMBL" id="VTWU01000003">
    <property type="protein sequence ID" value="KAA9333151.1"/>
    <property type="molecule type" value="Genomic_DNA"/>
</dbReference>
<evidence type="ECO:0000313" key="2">
    <source>
        <dbReference type="Proteomes" id="UP000326380"/>
    </source>
</evidence>
<dbReference type="AlphaFoldDB" id="A0A7L4ZXD9"/>
<accession>A0A7L4ZXD9</accession>
<sequence>MRYATSTLLGLLCLLLVSVGCKKEDAPVPVSFDVEDSWQALVELNPYAPTTMYLPAQRIYSTCAVTCSRNETSIEKLQSASLSGVELTLKPSQAPNFDFLQQVTIYLISEQGAQSVLASLDQIPAGATTLTLKPTDQSMLAFLRNGSYIIKPYLELKAPTQSFASLQMKLRFRAQAHKL</sequence>
<comment type="caution">
    <text evidence="1">The sequence shown here is derived from an EMBL/GenBank/DDBJ whole genome shotgun (WGS) entry which is preliminary data.</text>
</comment>
<proteinExistence type="predicted"/>
<dbReference type="PROSITE" id="PS51257">
    <property type="entry name" value="PROKAR_LIPOPROTEIN"/>
    <property type="match status" value="1"/>
</dbReference>
<evidence type="ECO:0000313" key="1">
    <source>
        <dbReference type="EMBL" id="KAA9333151.1"/>
    </source>
</evidence>
<dbReference type="RefSeq" id="WP_151078571.1">
    <property type="nucleotide sequence ID" value="NZ_CP047647.1"/>
</dbReference>
<keyword evidence="2" id="KW-1185">Reference proteome</keyword>
<dbReference type="Proteomes" id="UP000326380">
    <property type="component" value="Unassembled WGS sequence"/>
</dbReference>
<organism evidence="1 2">
    <name type="scientific">Hymenobacter busanensis</name>
    <dbReference type="NCBI Taxonomy" id="2607656"/>
    <lineage>
        <taxon>Bacteria</taxon>
        <taxon>Pseudomonadati</taxon>
        <taxon>Bacteroidota</taxon>
        <taxon>Cytophagia</taxon>
        <taxon>Cytophagales</taxon>
        <taxon>Hymenobacteraceae</taxon>
        <taxon>Hymenobacter</taxon>
    </lineage>
</organism>
<protein>
    <submittedName>
        <fullName evidence="1">Uncharacterized protein</fullName>
    </submittedName>
</protein>
<name>A0A7L4ZXD9_9BACT</name>